<proteinExistence type="predicted"/>
<dbReference type="EMBL" id="SMAB01000001">
    <property type="protein sequence ID" value="TCS84434.1"/>
    <property type="molecule type" value="Genomic_DNA"/>
</dbReference>
<dbReference type="AlphaFoldDB" id="A0A4R3KKU9"/>
<dbReference type="GO" id="GO:0003677">
    <property type="term" value="F:DNA binding"/>
    <property type="evidence" value="ECO:0007669"/>
    <property type="project" value="UniProtKB-KW"/>
</dbReference>
<reference evidence="2 3" key="1">
    <citation type="submission" date="2019-03" db="EMBL/GenBank/DDBJ databases">
        <title>Genomic Encyclopedia of Type Strains, Phase IV (KMG-IV): sequencing the most valuable type-strain genomes for metagenomic binning, comparative biology and taxonomic classification.</title>
        <authorList>
            <person name="Goeker M."/>
        </authorList>
    </citation>
    <scope>NUCLEOTIDE SEQUENCE [LARGE SCALE GENOMIC DNA]</scope>
    <source>
        <strain evidence="2 3">DSM 23802</strain>
    </source>
</reference>
<dbReference type="OrthoDB" id="2729610at2"/>
<dbReference type="RefSeq" id="WP_132766673.1">
    <property type="nucleotide sequence ID" value="NZ_SMAB01000001.1"/>
</dbReference>
<organism evidence="2 3">
    <name type="scientific">Tepidibacillus fermentans</name>
    <dbReference type="NCBI Taxonomy" id="1281767"/>
    <lineage>
        <taxon>Bacteria</taxon>
        <taxon>Bacillati</taxon>
        <taxon>Bacillota</taxon>
        <taxon>Bacilli</taxon>
        <taxon>Bacillales</taxon>
        <taxon>Bacillaceae</taxon>
        <taxon>Tepidibacillus</taxon>
    </lineage>
</organism>
<accession>A0A4R3KKU9</accession>
<dbReference type="Pfam" id="PF12840">
    <property type="entry name" value="HTH_20"/>
    <property type="match status" value="1"/>
</dbReference>
<keyword evidence="3" id="KW-1185">Reference proteome</keyword>
<evidence type="ECO:0000313" key="3">
    <source>
        <dbReference type="Proteomes" id="UP000295788"/>
    </source>
</evidence>
<dbReference type="SUPFAM" id="SSF46785">
    <property type="entry name" value="Winged helix' DNA-binding domain"/>
    <property type="match status" value="1"/>
</dbReference>
<gene>
    <name evidence="2" type="ORF">EDD72_10198</name>
</gene>
<evidence type="ECO:0000256" key="1">
    <source>
        <dbReference type="ARBA" id="ARBA00023125"/>
    </source>
</evidence>
<dbReference type="InterPro" id="IPR036390">
    <property type="entry name" value="WH_DNA-bd_sf"/>
</dbReference>
<evidence type="ECO:0000313" key="2">
    <source>
        <dbReference type="EMBL" id="TCS84434.1"/>
    </source>
</evidence>
<comment type="caution">
    <text evidence="2">The sequence shown here is derived from an EMBL/GenBank/DDBJ whole genome shotgun (WGS) entry which is preliminary data.</text>
</comment>
<dbReference type="Gene3D" id="1.10.10.10">
    <property type="entry name" value="Winged helix-like DNA-binding domain superfamily/Winged helix DNA-binding domain"/>
    <property type="match status" value="1"/>
</dbReference>
<dbReference type="InterPro" id="IPR036388">
    <property type="entry name" value="WH-like_DNA-bd_sf"/>
</dbReference>
<keyword evidence="1" id="KW-0238">DNA-binding</keyword>
<dbReference type="InterPro" id="IPR011991">
    <property type="entry name" value="ArsR-like_HTH"/>
</dbReference>
<dbReference type="CDD" id="cd00090">
    <property type="entry name" value="HTH_ARSR"/>
    <property type="match status" value="1"/>
</dbReference>
<name>A0A4R3KKU9_9BACI</name>
<sequence>MENETLRLTSVLADPTRFAIYQYISSIGRPVNTLEIADKFVIHPNVARLHLNKLEDVNLLKSETEKTGRGGRPSRIYTLSDEVVSLQFPPRDYQLLAKIAIETLLSLGDIGQKALVEMGRNFGREAAKQAMLKDGISNSANLPLDQKLESIERLVIAQGLQPRIEKIDEHTIRFSVNNCIFNETVETIKNHSICQMHHHFLEGIFETYLGDIDLMQESSMIAGFNACQYTVIKLPIE</sequence>
<dbReference type="Proteomes" id="UP000295788">
    <property type="component" value="Unassembled WGS sequence"/>
</dbReference>
<dbReference type="Gene3D" id="3.30.1380.20">
    <property type="entry name" value="Trafficking protein particle complex subunit 3"/>
    <property type="match status" value="1"/>
</dbReference>
<protein>
    <submittedName>
        <fullName evidence="2">Putative ArsR family transcriptional regulator</fullName>
    </submittedName>
</protein>